<feature type="chain" id="PRO_5041313684" description="Heparanase" evidence="2">
    <location>
        <begin position="17"/>
        <end position="1176"/>
    </location>
</feature>
<name>A0AA38HUP1_9CUCU</name>
<dbReference type="PANTHER" id="PTHR46145">
    <property type="entry name" value="HEPARANASE"/>
    <property type="match status" value="1"/>
</dbReference>
<protein>
    <recommendedName>
        <fullName evidence="5">Heparanase</fullName>
    </recommendedName>
</protein>
<dbReference type="GO" id="GO:0005615">
    <property type="term" value="C:extracellular space"/>
    <property type="evidence" value="ECO:0007669"/>
    <property type="project" value="TreeGrafter"/>
</dbReference>
<dbReference type="Gene3D" id="3.20.20.80">
    <property type="entry name" value="Glycosidases"/>
    <property type="match status" value="1"/>
</dbReference>
<evidence type="ECO:0000313" key="4">
    <source>
        <dbReference type="Proteomes" id="UP001168821"/>
    </source>
</evidence>
<organism evidence="3 4">
    <name type="scientific">Zophobas morio</name>
    <dbReference type="NCBI Taxonomy" id="2755281"/>
    <lineage>
        <taxon>Eukaryota</taxon>
        <taxon>Metazoa</taxon>
        <taxon>Ecdysozoa</taxon>
        <taxon>Arthropoda</taxon>
        <taxon>Hexapoda</taxon>
        <taxon>Insecta</taxon>
        <taxon>Pterygota</taxon>
        <taxon>Neoptera</taxon>
        <taxon>Endopterygota</taxon>
        <taxon>Coleoptera</taxon>
        <taxon>Polyphaga</taxon>
        <taxon>Cucujiformia</taxon>
        <taxon>Tenebrionidae</taxon>
        <taxon>Zophobas</taxon>
    </lineage>
</organism>
<reference evidence="3" key="1">
    <citation type="journal article" date="2023" name="G3 (Bethesda)">
        <title>Whole genome assemblies of Zophobas morio and Tenebrio molitor.</title>
        <authorList>
            <person name="Kaur S."/>
            <person name="Stinson S.A."/>
            <person name="diCenzo G.C."/>
        </authorList>
    </citation>
    <scope>NUCLEOTIDE SEQUENCE</scope>
    <source>
        <strain evidence="3">QUZm001</strain>
    </source>
</reference>
<comment type="caution">
    <text evidence="3">The sequence shown here is derived from an EMBL/GenBank/DDBJ whole genome shotgun (WGS) entry which is preliminary data.</text>
</comment>
<evidence type="ECO:0000313" key="3">
    <source>
        <dbReference type="EMBL" id="KAJ3643950.1"/>
    </source>
</evidence>
<evidence type="ECO:0000256" key="1">
    <source>
        <dbReference type="SAM" id="MobiDB-lite"/>
    </source>
</evidence>
<evidence type="ECO:0000256" key="2">
    <source>
        <dbReference type="SAM" id="SignalP"/>
    </source>
</evidence>
<proteinExistence type="predicted"/>
<accession>A0AA38HUP1</accession>
<evidence type="ECO:0008006" key="5">
    <source>
        <dbReference type="Google" id="ProtNLM"/>
    </source>
</evidence>
<keyword evidence="4" id="KW-1185">Reference proteome</keyword>
<dbReference type="EMBL" id="JALNTZ010000008">
    <property type="protein sequence ID" value="KAJ3643950.1"/>
    <property type="molecule type" value="Genomic_DNA"/>
</dbReference>
<sequence>MLYAFVLLFFWPTSFGQHLTDEAIYTINGKKSLHTVSEKFVSFSIDPAVLLTGLNLSDTTVQMARRLAPAYVRIAGPSTQFVKYDEENSWNDVENGFVVVTPTMWFGINEWLASANLTPVFGINDGVAGREGWNPQEAMEVLDMADKFNVSCYWQLGYDCSNKTESQYVTDLKRLQHVLDAFPNKKNQWKIVGSDLRQCVSDSKKNLDDLSDVLTAVVLEPTTIDKNQLLTHLTDIYLKPKVPLWIASSKCTHPVSFASAIFWAKEMGEAAKNGYEVILKQPRLHEIYSETPPFWVSVLHKMLMGRNVLDAKATIGQSELSLYAHCTRHQNDFNRSGAMTVLAINNATSNHTFLLKFGSALLKSAEVQSYVLTAESEDATDVFLNGEKLSLDKIVDDKANFLPKLRRARIMNYLSLFLPPKSVGFFVLPGAQIPVCMGEDADLKLLMEEIKEDQNIPFSDNEISVEVTPRFALHRSPTLRELQEGMEKELESDERYYKQIKMKKKKGHDEVDGRNLFLHRMRHRQNEDKRLILGHDNVKHEEIKHVDLIHQPRKEEPKKIFELELTSEEIRRVLSDRAKAKAAKKNIIFTSEELEEIMDKATQKFLNNKNASIRIRKKSKREATRDKKDINMRLLKLKSFGDRRRLLKESLRNRKSKFNTPATERQKRDINMDLLKLKTELHTNNKYKKLKKTFENNEEKQATVRQPGQTSEEFVEFEEEEEEGVESPLPDGDVFAELAEPDDEFMVTTEKTKTSFKAKNLHNLHKLVAPRISVQPVKYEPKNPAGLESDFEVNSGPEDDDKSGNFDCIHEFFGKSKNEMKIINNNSSELWEVGFEPVSQTGKLPSITTRIKEAENAMKNQDTNLEGYFDEKMNDHLLMEDDYGDLESDESSPVRLKRDAEENHDKKDKVYYVLGQTYDSAKMKIDENLKDQQFKILKERLLHKKRQIQISDRGFKIWKPSDILTLKSPSKKKSKRSIDHDVDSVENEIGSFMNELMKDPKMIQPKLDMNHGDYQLVFPNSDKIQVVENKGDTEVKLVLHGEEEATCATTNKEESEHTTKSNIQKVSKKHMGDVWDKLVHKLSKFFHGLGSGSNPTPDCVKFEPGNVEVGGGAGEKQCVYTNHKPNNLVFFALVEPIRETKHVCSLNYLRYKITAEVVGNSLLSWCYELGHFESKR</sequence>
<keyword evidence="2" id="KW-0732">Signal</keyword>
<dbReference type="Proteomes" id="UP001168821">
    <property type="component" value="Unassembled WGS sequence"/>
</dbReference>
<gene>
    <name evidence="3" type="ORF">Zmor_026630</name>
</gene>
<dbReference type="GO" id="GO:0031012">
    <property type="term" value="C:extracellular matrix"/>
    <property type="evidence" value="ECO:0007669"/>
    <property type="project" value="TreeGrafter"/>
</dbReference>
<feature type="region of interest" description="Disordered" evidence="1">
    <location>
        <begin position="783"/>
        <end position="803"/>
    </location>
</feature>
<feature type="signal peptide" evidence="2">
    <location>
        <begin position="1"/>
        <end position="16"/>
    </location>
</feature>
<dbReference type="AlphaFoldDB" id="A0AA38HUP1"/>
<dbReference type="PANTHER" id="PTHR46145:SF4">
    <property type="entry name" value="HEPARANASE"/>
    <property type="match status" value="1"/>
</dbReference>